<feature type="domain" description="Putative plant transposon protein" evidence="3">
    <location>
        <begin position="72"/>
        <end position="234"/>
    </location>
</feature>
<sequence length="1148" mass="128883">MAILSFSDLSKEQRATLLKSVLTGLRCELDVLPRIAEKKERMTSIVDGLSQCQLSKVISHDYEAYSNMDTVEFYLNASFKDEVISSVVQGEKVVVDADVINNIFHIQQKGGRDSLLDLEDIDIPMSEFKKKFCRKGEEVEKVNIKKHLLKREFDLLINIFHKCLWCKYTSTDDVTTANAKALYAVHHGVNVNWGQIMVKSLIEVIKKKNPKTSLYSGKLGHGLLISEVLLKQGVSLRKASALDHTKVIFLTASPNREKAIKAELKRQLQLEAKRKQGEKVQKPLSVATSAKKAEKKKKKKKKTEGEAPLAPPKAGQKRKRTSKPKKKVAQPLVSESEGVADTQGEPEIPTSAASPEQNRVPTPPEHPSPVKDGYLSLLDRQFTRVLEWRRWRMGPLHKIIQFFDHYEAEEEAILNWVWTDDVSKCFALNFLHSVLEKKKASYNGKAILISSPSEEAFKPLEDGEIEAFEEWLFTKMATDSVQPNFNPGESSVLKTEGQAMMEQIREWRTSLLVDNIIEVNSPTPSVSIPTEPLIPSPSTSTETPPPELPPHKSPEQNTPTPPPSPKMKIASPCRAIVPYRNRSPSPPPSPPHQNASSIHSSPKHQNPSPQQISSSSSPSESDHQSPPPESPPPQQPAGNLKPLWFLRDSDPTTISPISAPKGYSRDSVAPNPSLRKKKKVVRNRKPIYSPYEISSDMDGFMVSKSYKATSKRQKTPPLTQLEHDQLVHSLSSVQEHHPLPRGRGLEMPQADGQKHDIPFNKFVESAEEFGGQILQGLDKLIEVNDKHYGHLAHVNDNLNSGMQFISDRFENLTGTLNNFIASSTARTDVLSTEVVGIHNTLSIFQQTLLSQGQAIHHISEHLEALKESDARTERHLTSIEQMCRTHQEQAQALLSTDRDRYQKMVLLEANNKDIFSAIQKQQGLIEGLTSVTQTLPEALEQIASTQASEFQKISLMIEDLNDAKKGEEDPQQTRPRSHRTPTRAPSSGEPAVDPAPYFEAALQKKRAAGIPRPPSPVKKSTKKKKVFNFTEWRLGGSQNIDRAQFEEMKAKMTPTQQQHLYLDKDGVVRVRYGGSLEEAEEWYKKNIVPGKTVHEGVLNYLDCKLSPIWASYQRSGNLFRIRAEINEELLRLQRLEEEALQAANLENV</sequence>
<feature type="compositionally biased region" description="Basic residues" evidence="2">
    <location>
        <begin position="293"/>
        <end position="302"/>
    </location>
</feature>
<evidence type="ECO:0000313" key="4">
    <source>
        <dbReference type="EMBL" id="CAH9074100.1"/>
    </source>
</evidence>
<evidence type="ECO:0000256" key="1">
    <source>
        <dbReference type="SAM" id="Coils"/>
    </source>
</evidence>
<dbReference type="InterPro" id="IPR046796">
    <property type="entry name" value="Transposase_32_dom"/>
</dbReference>
<evidence type="ECO:0000259" key="3">
    <source>
        <dbReference type="Pfam" id="PF20167"/>
    </source>
</evidence>
<dbReference type="Pfam" id="PF20167">
    <property type="entry name" value="Transposase_32"/>
    <property type="match status" value="1"/>
</dbReference>
<feature type="compositionally biased region" description="Polar residues" evidence="2">
    <location>
        <begin position="592"/>
        <end position="606"/>
    </location>
</feature>
<feature type="compositionally biased region" description="Low complexity" evidence="2">
    <location>
        <begin position="607"/>
        <end position="619"/>
    </location>
</feature>
<organism evidence="4 5">
    <name type="scientific">Cuscuta europaea</name>
    <name type="common">European dodder</name>
    <dbReference type="NCBI Taxonomy" id="41803"/>
    <lineage>
        <taxon>Eukaryota</taxon>
        <taxon>Viridiplantae</taxon>
        <taxon>Streptophyta</taxon>
        <taxon>Embryophyta</taxon>
        <taxon>Tracheophyta</taxon>
        <taxon>Spermatophyta</taxon>
        <taxon>Magnoliopsida</taxon>
        <taxon>eudicotyledons</taxon>
        <taxon>Gunneridae</taxon>
        <taxon>Pentapetalae</taxon>
        <taxon>asterids</taxon>
        <taxon>lamiids</taxon>
        <taxon>Solanales</taxon>
        <taxon>Convolvulaceae</taxon>
        <taxon>Cuscuteae</taxon>
        <taxon>Cuscuta</taxon>
        <taxon>Cuscuta subgen. Cuscuta</taxon>
    </lineage>
</organism>
<dbReference type="PANTHER" id="PTHR48125">
    <property type="entry name" value="LP07818P1"/>
    <property type="match status" value="1"/>
</dbReference>
<feature type="coiled-coil region" evidence="1">
    <location>
        <begin position="1118"/>
        <end position="1145"/>
    </location>
</feature>
<keyword evidence="1" id="KW-0175">Coiled coil</keyword>
<reference evidence="4" key="1">
    <citation type="submission" date="2022-07" db="EMBL/GenBank/DDBJ databases">
        <authorList>
            <person name="Macas J."/>
            <person name="Novak P."/>
            <person name="Neumann P."/>
        </authorList>
    </citation>
    <scope>NUCLEOTIDE SEQUENCE</scope>
</reference>
<dbReference type="PANTHER" id="PTHR48125:SF12">
    <property type="entry name" value="AT HOOK TRANSCRIPTION FACTOR FAMILY-RELATED"/>
    <property type="match status" value="1"/>
</dbReference>
<dbReference type="Proteomes" id="UP001152484">
    <property type="component" value="Unassembled WGS sequence"/>
</dbReference>
<feature type="region of interest" description="Disordered" evidence="2">
    <location>
        <begin position="273"/>
        <end position="372"/>
    </location>
</feature>
<proteinExistence type="predicted"/>
<feature type="region of interest" description="Disordered" evidence="2">
    <location>
        <begin position="964"/>
        <end position="994"/>
    </location>
</feature>
<gene>
    <name evidence="4" type="ORF">CEURO_LOCUS5014</name>
</gene>
<feature type="compositionally biased region" description="Low complexity" evidence="2">
    <location>
        <begin position="527"/>
        <end position="542"/>
    </location>
</feature>
<accession>A0A9P1E2M8</accession>
<evidence type="ECO:0000256" key="2">
    <source>
        <dbReference type="SAM" id="MobiDB-lite"/>
    </source>
</evidence>
<evidence type="ECO:0000313" key="5">
    <source>
        <dbReference type="Proteomes" id="UP001152484"/>
    </source>
</evidence>
<feature type="compositionally biased region" description="Pro residues" evidence="2">
    <location>
        <begin position="625"/>
        <end position="635"/>
    </location>
</feature>
<comment type="caution">
    <text evidence="4">The sequence shown here is derived from an EMBL/GenBank/DDBJ whole genome shotgun (WGS) entry which is preliminary data.</text>
</comment>
<protein>
    <recommendedName>
        <fullName evidence="3">Putative plant transposon protein domain-containing protein</fullName>
    </recommendedName>
</protein>
<feature type="region of interest" description="Disordered" evidence="2">
    <location>
        <begin position="521"/>
        <end position="679"/>
    </location>
</feature>
<dbReference type="AlphaFoldDB" id="A0A9P1E2M8"/>
<feature type="compositionally biased region" description="Polar residues" evidence="2">
    <location>
        <begin position="351"/>
        <end position="360"/>
    </location>
</feature>
<name>A0A9P1E2M8_CUSEU</name>
<dbReference type="EMBL" id="CAMAPE010000009">
    <property type="protein sequence ID" value="CAH9074100.1"/>
    <property type="molecule type" value="Genomic_DNA"/>
</dbReference>
<dbReference type="OrthoDB" id="1839319at2759"/>
<feature type="compositionally biased region" description="Basic residues" evidence="2">
    <location>
        <begin position="315"/>
        <end position="328"/>
    </location>
</feature>
<keyword evidence="5" id="KW-1185">Reference proteome</keyword>